<comment type="catalytic activity">
    <reaction evidence="1 9 10">
        <text>4-CDP-2-C-methyl-D-erythritol 2-phosphate = 2-C-methyl-D-erythritol 2,4-cyclic diphosphate + CMP</text>
        <dbReference type="Rhea" id="RHEA:23864"/>
        <dbReference type="ChEBI" id="CHEBI:57919"/>
        <dbReference type="ChEBI" id="CHEBI:58483"/>
        <dbReference type="ChEBI" id="CHEBI:60377"/>
        <dbReference type="EC" id="4.6.1.12"/>
    </reaction>
</comment>
<dbReference type="EC" id="4.6.1.12" evidence="5 9"/>
<keyword evidence="6 9" id="KW-0479">Metal-binding</keyword>
<dbReference type="PROSITE" id="PS01350">
    <property type="entry name" value="ISPF"/>
    <property type="match status" value="1"/>
</dbReference>
<feature type="site" description="Transition state stabilizer" evidence="9">
    <location>
        <position position="134"/>
    </location>
</feature>
<dbReference type="EMBL" id="NRSH01000121">
    <property type="protein sequence ID" value="MBK1727272.1"/>
    <property type="molecule type" value="Genomic_DNA"/>
</dbReference>
<dbReference type="Proteomes" id="UP000738126">
    <property type="component" value="Unassembled WGS sequence"/>
</dbReference>
<feature type="domain" description="2-C-methyl-D-erythritol 2,4-cyclodiphosphate synthase" evidence="11">
    <location>
        <begin position="1"/>
        <end position="155"/>
    </location>
</feature>
<keyword evidence="13" id="KW-1185">Reference proteome</keyword>
<proteinExistence type="inferred from homology"/>
<comment type="cofactor">
    <cofactor evidence="9">
        <name>a divalent metal cation</name>
        <dbReference type="ChEBI" id="CHEBI:60240"/>
    </cofactor>
    <text evidence="9">Binds 1 divalent metal cation per subunit.</text>
</comment>
<dbReference type="SUPFAM" id="SSF69765">
    <property type="entry name" value="IpsF-like"/>
    <property type="match status" value="1"/>
</dbReference>
<feature type="binding site" evidence="9">
    <location>
        <begin position="133"/>
        <end position="136"/>
    </location>
    <ligand>
        <name>4-CDP-2-C-methyl-D-erythritol 2-phosphate</name>
        <dbReference type="ChEBI" id="CHEBI:57919"/>
    </ligand>
</feature>
<comment type="caution">
    <text evidence="9">Lacks conserved residue(s) required for the propagation of feature annotation.</text>
</comment>
<feature type="binding site" evidence="9">
    <location>
        <position position="43"/>
    </location>
    <ligand>
        <name>a divalent metal cation</name>
        <dbReference type="ChEBI" id="CHEBI:60240"/>
    </ligand>
</feature>
<dbReference type="PANTHER" id="PTHR43181:SF1">
    <property type="entry name" value="2-C-METHYL-D-ERYTHRITOL 2,4-CYCLODIPHOSPHATE SYNTHASE, CHLOROPLASTIC"/>
    <property type="match status" value="1"/>
</dbReference>
<evidence type="ECO:0000256" key="3">
    <source>
        <dbReference type="ARBA" id="ARBA00008480"/>
    </source>
</evidence>
<evidence type="ECO:0000256" key="4">
    <source>
        <dbReference type="ARBA" id="ARBA00011233"/>
    </source>
</evidence>
<reference evidence="12 13" key="1">
    <citation type="journal article" date="2020" name="Microorganisms">
        <title>Osmotic Adaptation and Compatible Solute Biosynthesis of Phototrophic Bacteria as Revealed from Genome Analyses.</title>
        <authorList>
            <person name="Imhoff J.F."/>
            <person name="Rahn T."/>
            <person name="Kunzel S."/>
            <person name="Keller A."/>
            <person name="Neulinger S.C."/>
        </authorList>
    </citation>
    <scope>NUCLEOTIDE SEQUENCE [LARGE SCALE GENOMIC DNA]</scope>
    <source>
        <strain evidence="12 13">DSM 15116</strain>
    </source>
</reference>
<keyword evidence="8 9" id="KW-0456">Lyase</keyword>
<gene>
    <name evidence="9" type="primary">ispF</name>
    <name evidence="12" type="ORF">CKO13_09625</name>
</gene>
<evidence type="ECO:0000256" key="9">
    <source>
        <dbReference type="HAMAP-Rule" id="MF_00107"/>
    </source>
</evidence>
<comment type="function">
    <text evidence="9">Involved in the biosynthesis of isopentenyl diphosphate (IPP) and dimethylallyl diphosphate (DMAPP), two major building blocks of isoprenoid compounds. Catalyzes the conversion of 4-diphosphocytidyl-2-C-methyl-D-erythritol 2-phosphate (CDP-ME2P) to 2-C-methyl-D-erythritol 2,4-cyclodiphosphate (ME-CPP) with a corresponding release of cytidine 5-monophosphate (CMP).</text>
</comment>
<evidence type="ECO:0000259" key="11">
    <source>
        <dbReference type="Pfam" id="PF02542"/>
    </source>
</evidence>
<feature type="binding site" evidence="9">
    <location>
        <begin position="35"/>
        <end position="36"/>
    </location>
    <ligand>
        <name>4-CDP-2-C-methyl-D-erythritol 2-phosphate</name>
        <dbReference type="ChEBI" id="CHEBI:57919"/>
    </ligand>
</feature>
<feature type="binding site" evidence="9">
    <location>
        <position position="10"/>
    </location>
    <ligand>
        <name>a divalent metal cation</name>
        <dbReference type="ChEBI" id="CHEBI:60240"/>
    </ligand>
</feature>
<dbReference type="NCBIfam" id="TIGR00151">
    <property type="entry name" value="ispF"/>
    <property type="match status" value="1"/>
</dbReference>
<evidence type="ECO:0000256" key="6">
    <source>
        <dbReference type="ARBA" id="ARBA00022723"/>
    </source>
</evidence>
<evidence type="ECO:0000256" key="2">
    <source>
        <dbReference type="ARBA" id="ARBA00004709"/>
    </source>
</evidence>
<dbReference type="Pfam" id="PF02542">
    <property type="entry name" value="YgbB"/>
    <property type="match status" value="1"/>
</dbReference>
<dbReference type="InterPro" id="IPR020555">
    <property type="entry name" value="MECDP_synthase_CS"/>
</dbReference>
<evidence type="ECO:0000256" key="10">
    <source>
        <dbReference type="RuleBase" id="RU004395"/>
    </source>
</evidence>
<dbReference type="HAMAP" id="MF_00107">
    <property type="entry name" value="IspF"/>
    <property type="match status" value="1"/>
</dbReference>
<comment type="caution">
    <text evidence="12">The sequence shown here is derived from an EMBL/GenBank/DDBJ whole genome shotgun (WGS) entry which is preliminary data.</text>
</comment>
<name>A0ABS1E7W6_9GAMM</name>
<comment type="similarity">
    <text evidence="3 9 10">Belongs to the IspF family.</text>
</comment>
<feature type="binding site" evidence="9">
    <location>
        <position position="140"/>
    </location>
    <ligand>
        <name>4-CDP-2-C-methyl-D-erythritol 2-phosphate</name>
        <dbReference type="ChEBI" id="CHEBI:57919"/>
    </ligand>
</feature>
<dbReference type="InterPro" id="IPR003526">
    <property type="entry name" value="MECDP_synthase"/>
</dbReference>
<evidence type="ECO:0000256" key="1">
    <source>
        <dbReference type="ARBA" id="ARBA00000200"/>
    </source>
</evidence>
<evidence type="ECO:0000256" key="5">
    <source>
        <dbReference type="ARBA" id="ARBA00012579"/>
    </source>
</evidence>
<protein>
    <recommendedName>
        <fullName evidence="5 9">2-C-methyl-D-erythritol 2,4-cyclodiphosphate synthase</fullName>
        <shortName evidence="9">MECDP-synthase</shortName>
        <shortName evidence="9">MECPP-synthase</shortName>
        <shortName evidence="9">MECPS</shortName>
        <ecNumber evidence="5 9">4.6.1.12</ecNumber>
    </recommendedName>
</protein>
<dbReference type="InterPro" id="IPR036571">
    <property type="entry name" value="MECDP_synthase_sf"/>
</dbReference>
<evidence type="ECO:0000313" key="13">
    <source>
        <dbReference type="Proteomes" id="UP000738126"/>
    </source>
</evidence>
<evidence type="ECO:0000256" key="8">
    <source>
        <dbReference type="ARBA" id="ARBA00023239"/>
    </source>
</evidence>
<evidence type="ECO:0000313" key="12">
    <source>
        <dbReference type="EMBL" id="MBK1727272.1"/>
    </source>
</evidence>
<feature type="binding site" evidence="9">
    <location>
        <begin position="62"/>
        <end position="66"/>
    </location>
    <ligand>
        <name>4-CDP-2-C-methyl-D-erythritol 2-phosphate</name>
        <dbReference type="ChEBI" id="CHEBI:57919"/>
    </ligand>
</feature>
<feature type="site" description="Transition state stabilizer" evidence="9">
    <location>
        <position position="35"/>
    </location>
</feature>
<feature type="binding site" evidence="9">
    <location>
        <begin position="8"/>
        <end position="10"/>
    </location>
    <ligand>
        <name>4-CDP-2-C-methyl-D-erythritol 2-phosphate</name>
        <dbReference type="ChEBI" id="CHEBI:57919"/>
    </ligand>
</feature>
<feature type="binding site" evidence="9">
    <location>
        <position position="143"/>
    </location>
    <ligand>
        <name>4-CDP-2-C-methyl-D-erythritol 2-phosphate</name>
        <dbReference type="ChEBI" id="CHEBI:57919"/>
    </ligand>
</feature>
<comment type="pathway">
    <text evidence="2 9">Isoprenoid biosynthesis; isopentenyl diphosphate biosynthesis via DXP pathway; isopentenyl diphosphate from 1-deoxy-D-xylulose 5-phosphate: step 4/6.</text>
</comment>
<dbReference type="Gene3D" id="3.30.1330.50">
    <property type="entry name" value="2-C-methyl-D-erythritol 2,4-cyclodiphosphate synthase"/>
    <property type="match status" value="1"/>
</dbReference>
<dbReference type="RefSeq" id="WP_200260212.1">
    <property type="nucleotide sequence ID" value="NZ_NRSH01000121.1"/>
</dbReference>
<feature type="binding site" evidence="9">
    <location>
        <begin position="57"/>
        <end position="59"/>
    </location>
    <ligand>
        <name>4-CDP-2-C-methyl-D-erythritol 2-phosphate</name>
        <dbReference type="ChEBI" id="CHEBI:57919"/>
    </ligand>
</feature>
<sequence length="162" mass="16695">MRIGQGFDVHRFADGGDGFRLGGVPIPYHRGLLAHSDGDVLLHAVTDALLGGAGLGDIGSHFPDDDPQWQDADSALLLRRAVEQVAGQGWSPVNVDATVIAQAPKLAPYVAAMRQATADALALPAQAVNVKATTSERLGFTGRGEGIAALAVILLEGRPGAA</sequence>
<feature type="binding site" evidence="9">
    <location>
        <position position="8"/>
    </location>
    <ligand>
        <name>a divalent metal cation</name>
        <dbReference type="ChEBI" id="CHEBI:60240"/>
    </ligand>
</feature>
<evidence type="ECO:0000256" key="7">
    <source>
        <dbReference type="ARBA" id="ARBA00023229"/>
    </source>
</evidence>
<organism evidence="12 13">
    <name type="scientific">Halorhodospira neutriphila</name>
    <dbReference type="NCBI Taxonomy" id="168379"/>
    <lineage>
        <taxon>Bacteria</taxon>
        <taxon>Pseudomonadati</taxon>
        <taxon>Pseudomonadota</taxon>
        <taxon>Gammaproteobacteria</taxon>
        <taxon>Chromatiales</taxon>
        <taxon>Ectothiorhodospiraceae</taxon>
        <taxon>Halorhodospira</taxon>
    </lineage>
</organism>
<accession>A0ABS1E7W6</accession>
<keyword evidence="7 9" id="KW-0414">Isoprene biosynthesis</keyword>
<comment type="subunit">
    <text evidence="4 9">Homotrimer.</text>
</comment>
<dbReference type="PANTHER" id="PTHR43181">
    <property type="entry name" value="2-C-METHYL-D-ERYTHRITOL 2,4-CYCLODIPHOSPHATE SYNTHASE, CHLOROPLASTIC"/>
    <property type="match status" value="1"/>
</dbReference>
<dbReference type="CDD" id="cd00554">
    <property type="entry name" value="MECDP_synthase"/>
    <property type="match status" value="1"/>
</dbReference>